<dbReference type="SUPFAM" id="SSF69635">
    <property type="entry name" value="Type III secretory system chaperone-like"/>
    <property type="match status" value="1"/>
</dbReference>
<protein>
    <submittedName>
        <fullName evidence="1">Type III secretion apparatus InvB</fullName>
    </submittedName>
</protein>
<dbReference type="InterPro" id="IPR003065">
    <property type="entry name" value="Invas_SpaK"/>
</dbReference>
<dbReference type="CDD" id="cd17035">
    <property type="entry name" value="T3SC_IB_Spa15-like"/>
    <property type="match status" value="1"/>
</dbReference>
<gene>
    <name evidence="1" type="ORF">BS640_05680</name>
</gene>
<sequence length="135" mass="15607">MNYNIAERLCKTLNNMGYPVEENQFDAHSTIEISFANIPSLFFSVIDDRLWLWSALTWMDSSTFTSWGAELWEELQAALCWVVTGQPVLGLGSEGYELKALVDDHCFDEEARLEELLEGFYVLCVRLHERFSQSR</sequence>
<organism evidence="1 2">
    <name type="scientific">Rouxiella badensis</name>
    <dbReference type="NCBI Taxonomy" id="1646377"/>
    <lineage>
        <taxon>Bacteria</taxon>
        <taxon>Pseudomonadati</taxon>
        <taxon>Pseudomonadota</taxon>
        <taxon>Gammaproteobacteria</taxon>
        <taxon>Enterobacterales</taxon>
        <taxon>Yersiniaceae</taxon>
        <taxon>Rouxiella</taxon>
    </lineage>
</organism>
<dbReference type="AlphaFoldDB" id="A0A1X0WIM1"/>
<dbReference type="RefSeq" id="WP_017491469.1">
    <property type="nucleotide sequence ID" value="NZ_CAUQAZ010000001.1"/>
</dbReference>
<proteinExistence type="predicted"/>
<dbReference type="Proteomes" id="UP000192536">
    <property type="component" value="Unassembled WGS sequence"/>
</dbReference>
<comment type="caution">
    <text evidence="1">The sequence shown here is derived from an EMBL/GenBank/DDBJ whole genome shotgun (WGS) entry which is preliminary data.</text>
</comment>
<dbReference type="Gene3D" id="3.30.1460.10">
    <property type="match status" value="1"/>
</dbReference>
<evidence type="ECO:0000313" key="1">
    <source>
        <dbReference type="EMBL" id="ORJ26612.1"/>
    </source>
</evidence>
<accession>A0A1X0WIM1</accession>
<reference evidence="1 2" key="1">
    <citation type="journal article" date="2017" name="Int. J. Syst. Evol. Microbiol.">
        <title>Rouxiella badensis sp. nov. and Rouxiella silvae sp. nov. isolated from peat bog soil in Germany and emendation of the genus description.</title>
        <authorList>
            <person name="Le Fleche-Mateos A."/>
            <person name="Kugler J.H."/>
            <person name="Hansen S.H."/>
            <person name="Syldatk C."/>
            <person name="Hausmann R."/>
            <person name="Lomprez F."/>
            <person name="Vandenbogaert M."/>
            <person name="Manuguerra J.C."/>
            <person name="Grimont P.A."/>
        </authorList>
    </citation>
    <scope>NUCLEOTIDE SEQUENCE [LARGE SCALE GENOMIC DNA]</scope>
    <source>
        <strain evidence="1 2">DSM 100043</strain>
    </source>
</reference>
<dbReference type="Pfam" id="PF03519">
    <property type="entry name" value="Invas_SpaK"/>
    <property type="match status" value="1"/>
</dbReference>
<dbReference type="GeneID" id="93564564"/>
<keyword evidence="2" id="KW-1185">Reference proteome</keyword>
<name>A0A1X0WIM1_9GAMM</name>
<dbReference type="EMBL" id="MRWE01000006">
    <property type="protein sequence ID" value="ORJ26612.1"/>
    <property type="molecule type" value="Genomic_DNA"/>
</dbReference>
<evidence type="ECO:0000313" key="2">
    <source>
        <dbReference type="Proteomes" id="UP000192536"/>
    </source>
</evidence>